<reference evidence="3 4" key="1">
    <citation type="submission" date="2021-03" db="EMBL/GenBank/DDBJ databases">
        <title>Genomic Encyclopedia of Type Strains, Phase IV (KMG-IV): sequencing the most valuable type-strain genomes for metagenomic binning, comparative biology and taxonomic classification.</title>
        <authorList>
            <person name="Goeker M."/>
        </authorList>
    </citation>
    <scope>NUCLEOTIDE SEQUENCE [LARGE SCALE GENOMIC DNA]</scope>
    <source>
        <strain evidence="3 4">DSM 27138</strain>
    </source>
</reference>
<organism evidence="3 4">
    <name type="scientific">Symbiobacterium terraclitae</name>
    <dbReference type="NCBI Taxonomy" id="557451"/>
    <lineage>
        <taxon>Bacteria</taxon>
        <taxon>Bacillati</taxon>
        <taxon>Bacillota</taxon>
        <taxon>Clostridia</taxon>
        <taxon>Eubacteriales</taxon>
        <taxon>Symbiobacteriaceae</taxon>
        <taxon>Symbiobacterium</taxon>
    </lineage>
</organism>
<name>A0ABS4JX58_9FIRM</name>
<dbReference type="RefSeq" id="WP_209467668.1">
    <property type="nucleotide sequence ID" value="NZ_JAGGLG010000030.1"/>
</dbReference>
<evidence type="ECO:0000313" key="4">
    <source>
        <dbReference type="Proteomes" id="UP001519289"/>
    </source>
</evidence>
<evidence type="ECO:0000256" key="1">
    <source>
        <dbReference type="SAM" id="MobiDB-lite"/>
    </source>
</evidence>
<feature type="region of interest" description="Disordered" evidence="1">
    <location>
        <begin position="74"/>
        <end position="141"/>
    </location>
</feature>
<keyword evidence="2" id="KW-1133">Transmembrane helix</keyword>
<gene>
    <name evidence="3" type="ORF">J2Z79_003008</name>
</gene>
<comment type="caution">
    <text evidence="3">The sequence shown here is derived from an EMBL/GenBank/DDBJ whole genome shotgun (WGS) entry which is preliminary data.</text>
</comment>
<keyword evidence="2" id="KW-0472">Membrane</keyword>
<dbReference type="EMBL" id="JAGGLG010000030">
    <property type="protein sequence ID" value="MBP2019566.1"/>
    <property type="molecule type" value="Genomic_DNA"/>
</dbReference>
<feature type="compositionally biased region" description="Low complexity" evidence="1">
    <location>
        <begin position="115"/>
        <end position="124"/>
    </location>
</feature>
<evidence type="ECO:0000256" key="2">
    <source>
        <dbReference type="SAM" id="Phobius"/>
    </source>
</evidence>
<protein>
    <submittedName>
        <fullName evidence="3">Uncharacterized protein</fullName>
    </submittedName>
</protein>
<sequence>MYERWAVHALGATGGVLILWGLFTLPAPVALLIAGTLLSGAAVLLHLRSSPPPHSQPQPPPAIAALLALMRRGVPGEDEPAGEIDWGRDEAPEGGEPPGADPAQPTGTQGGEGKVAVAQAQEASGAGGAPRHRGRPFRPGRWAVVKATATTYQEGGETATHRVRVRISGGGRRSP</sequence>
<proteinExistence type="predicted"/>
<accession>A0ABS4JX58</accession>
<evidence type="ECO:0000313" key="3">
    <source>
        <dbReference type="EMBL" id="MBP2019566.1"/>
    </source>
</evidence>
<keyword evidence="2" id="KW-0812">Transmembrane</keyword>
<keyword evidence="4" id="KW-1185">Reference proteome</keyword>
<feature type="region of interest" description="Disordered" evidence="1">
    <location>
        <begin position="154"/>
        <end position="175"/>
    </location>
</feature>
<dbReference type="Proteomes" id="UP001519289">
    <property type="component" value="Unassembled WGS sequence"/>
</dbReference>
<feature type="transmembrane region" description="Helical" evidence="2">
    <location>
        <begin position="5"/>
        <end position="23"/>
    </location>
</feature>